<dbReference type="InterPro" id="IPR011990">
    <property type="entry name" value="TPR-like_helical_dom_sf"/>
</dbReference>
<keyword evidence="2" id="KW-0732">Signal</keyword>
<name>A0A0A2XRB2_9PAST</name>
<dbReference type="PROSITE" id="PS51257">
    <property type="entry name" value="PROKAR_LIPOPROTEIN"/>
    <property type="match status" value="1"/>
</dbReference>
<evidence type="ECO:0000256" key="2">
    <source>
        <dbReference type="SAM" id="SignalP"/>
    </source>
</evidence>
<dbReference type="SMART" id="SM00671">
    <property type="entry name" value="SEL1"/>
    <property type="match status" value="2"/>
</dbReference>
<keyword evidence="1" id="KW-0175">Coiled coil</keyword>
<dbReference type="SUPFAM" id="SSF69360">
    <property type="entry name" value="Cell wall binding repeat"/>
    <property type="match status" value="1"/>
</dbReference>
<reference evidence="3 4" key="1">
    <citation type="submission" date="2014-08" db="EMBL/GenBank/DDBJ databases">
        <title>Chaperone-usher fimbriae in a diverse selection of Gallibacterium genomes.</title>
        <authorList>
            <person name="Kudirkiene E."/>
            <person name="Bager R.J."/>
            <person name="Johnson T.J."/>
            <person name="Bojesen A.M."/>
        </authorList>
    </citation>
    <scope>NUCLEOTIDE SEQUENCE [LARGE SCALE GENOMIC DNA]</scope>
    <source>
        <strain evidence="3 4">CCM5976</strain>
    </source>
</reference>
<dbReference type="Pfam" id="PF08238">
    <property type="entry name" value="Sel1"/>
    <property type="match status" value="2"/>
</dbReference>
<dbReference type="AlphaFoldDB" id="A0A0A2XRB2"/>
<evidence type="ECO:0000256" key="1">
    <source>
        <dbReference type="SAM" id="Coils"/>
    </source>
</evidence>
<organism evidence="3 4">
    <name type="scientific">Gallibacterium genomosp. 2</name>
    <dbReference type="NCBI Taxonomy" id="155517"/>
    <lineage>
        <taxon>Bacteria</taxon>
        <taxon>Pseudomonadati</taxon>
        <taxon>Pseudomonadota</taxon>
        <taxon>Gammaproteobacteria</taxon>
        <taxon>Pasteurellales</taxon>
        <taxon>Pasteurellaceae</taxon>
        <taxon>Gallibacterium</taxon>
    </lineage>
</organism>
<dbReference type="InterPro" id="IPR032774">
    <property type="entry name" value="WG_beta_rep"/>
</dbReference>
<dbReference type="RefSeq" id="WP_021460962.1">
    <property type="nucleotide sequence ID" value="NZ_JPXY01000014.1"/>
</dbReference>
<accession>A0A0A2XRB2</accession>
<comment type="caution">
    <text evidence="3">The sequence shown here is derived from an EMBL/GenBank/DDBJ whole genome shotgun (WGS) entry which is preliminary data.</text>
</comment>
<evidence type="ECO:0000313" key="4">
    <source>
        <dbReference type="Proteomes" id="UP000030418"/>
    </source>
</evidence>
<feature type="chain" id="PRO_5001997124" description="Beta-lactamase" evidence="2">
    <location>
        <begin position="18"/>
        <end position="353"/>
    </location>
</feature>
<evidence type="ECO:0000313" key="3">
    <source>
        <dbReference type="EMBL" id="KGQ33522.1"/>
    </source>
</evidence>
<dbReference type="SUPFAM" id="SSF81901">
    <property type="entry name" value="HCP-like"/>
    <property type="match status" value="1"/>
</dbReference>
<dbReference type="InterPro" id="IPR006597">
    <property type="entry name" value="Sel1-like"/>
</dbReference>
<dbReference type="Pfam" id="PF14903">
    <property type="entry name" value="WG_beta_rep"/>
    <property type="match status" value="3"/>
</dbReference>
<feature type="signal peptide" evidence="2">
    <location>
        <begin position="1"/>
        <end position="17"/>
    </location>
</feature>
<gene>
    <name evidence="3" type="ORF">P375_02775</name>
</gene>
<dbReference type="EMBL" id="JPXY01000014">
    <property type="protein sequence ID" value="KGQ33522.1"/>
    <property type="molecule type" value="Genomic_DNA"/>
</dbReference>
<proteinExistence type="predicted"/>
<dbReference type="PANTHER" id="PTHR37841">
    <property type="entry name" value="GLR2918 PROTEIN"/>
    <property type="match status" value="1"/>
</dbReference>
<keyword evidence="4" id="KW-1185">Reference proteome</keyword>
<dbReference type="PANTHER" id="PTHR37841:SF1">
    <property type="entry name" value="DUF3298 DOMAIN-CONTAINING PROTEIN"/>
    <property type="match status" value="1"/>
</dbReference>
<dbReference type="Proteomes" id="UP000030418">
    <property type="component" value="Unassembled WGS sequence"/>
</dbReference>
<sequence length="353" mass="40883">MFLKLLTVFSICFFVSACIDDNARNCRTLYQDKEKKSLADSYCEKSANSGNAESQNIMALILIEKNNVEQAIKLFESAANQGYSEAIFNLAQLYDKGELVQKDEKKAYFYYKQSCEKKEIRACERINTYEINKIERKEKDEIEKLRKQLEQQKQNLDIERRELEQQKEKVKEEQYLIDKANKELENQNDQMQKKYESLKKELSSYLVDTSKLKFYEDLAVFIDKNGLYGFVNRDGEVIIEPKFLYAGRFSQGRSAVKDRNQLWGFIDKTGKYVIAPQYVCVGAFSNEGLAGVYNGGYLLNGGCAGGKWGYMDIYGNWVINPVLDYAERFSKGKAKVSFQGYTGFIDRYGNWVR</sequence>
<evidence type="ECO:0008006" key="5">
    <source>
        <dbReference type="Google" id="ProtNLM"/>
    </source>
</evidence>
<dbReference type="Gene3D" id="1.25.40.10">
    <property type="entry name" value="Tetratricopeptide repeat domain"/>
    <property type="match status" value="1"/>
</dbReference>
<protein>
    <recommendedName>
        <fullName evidence="5">Beta-lactamase</fullName>
    </recommendedName>
</protein>
<feature type="coiled-coil region" evidence="1">
    <location>
        <begin position="131"/>
        <end position="208"/>
    </location>
</feature>